<organism evidence="1 2">
    <name type="scientific">Xylocopilactobacillus apicola</name>
    <dbReference type="NCBI Taxonomy" id="2932184"/>
    <lineage>
        <taxon>Bacteria</taxon>
        <taxon>Bacillati</taxon>
        <taxon>Bacillota</taxon>
        <taxon>Bacilli</taxon>
        <taxon>Lactobacillales</taxon>
        <taxon>Lactobacillaceae</taxon>
        <taxon>Xylocopilactobacillus</taxon>
    </lineage>
</organism>
<evidence type="ECO:0000313" key="2">
    <source>
        <dbReference type="Proteomes" id="UP001321861"/>
    </source>
</evidence>
<dbReference type="AlphaFoldDB" id="A0AAU9D789"/>
<evidence type="ECO:0000313" key="1">
    <source>
        <dbReference type="EMBL" id="BDR59398.1"/>
    </source>
</evidence>
<accession>A0AAU9D789</accession>
<dbReference type="KEGG" id="xap:XA3_18390"/>
<reference evidence="1 2" key="1">
    <citation type="journal article" date="2023" name="Microbiol. Spectr.">
        <title>Symbiosis of Carpenter Bees with Uncharacterized Lactic Acid Bacteria Showing NAD Auxotrophy.</title>
        <authorList>
            <person name="Kawasaki S."/>
            <person name="Ozawa K."/>
            <person name="Mori T."/>
            <person name="Yamamoto A."/>
            <person name="Ito M."/>
            <person name="Ohkuma M."/>
            <person name="Sakamoto M."/>
            <person name="Matsutani M."/>
        </authorList>
    </citation>
    <scope>NUCLEOTIDE SEQUENCE [LARGE SCALE GENOMIC DNA]</scope>
    <source>
        <strain evidence="1 2">XA3</strain>
    </source>
</reference>
<proteinExistence type="predicted"/>
<dbReference type="Proteomes" id="UP001321861">
    <property type="component" value="Chromosome"/>
</dbReference>
<dbReference type="EMBL" id="AP026802">
    <property type="protein sequence ID" value="BDR59398.1"/>
    <property type="molecule type" value="Genomic_DNA"/>
</dbReference>
<gene>
    <name evidence="1" type="ORF">XA3_18390</name>
</gene>
<protein>
    <submittedName>
        <fullName evidence="1">Uncharacterized protein</fullName>
    </submittedName>
</protein>
<name>A0AAU9D789_9LACO</name>
<keyword evidence="2" id="KW-1185">Reference proteome</keyword>
<sequence>MPTKGKIPIIIAQVPANLVPYLRLISGYRITAAIKAIIEKVGKNAKILELSMIAIIPSV</sequence>